<dbReference type="PANTHER" id="PTHR42721:SF3">
    <property type="entry name" value="BETA-D-XYLOSIDASE 5-RELATED"/>
    <property type="match status" value="1"/>
</dbReference>
<evidence type="ECO:0000256" key="2">
    <source>
        <dbReference type="ARBA" id="ARBA00022729"/>
    </source>
</evidence>
<dbReference type="InterPro" id="IPR044993">
    <property type="entry name" value="BXL"/>
</dbReference>
<comment type="caution">
    <text evidence="6">The sequence shown here is derived from an EMBL/GenBank/DDBJ whole genome shotgun (WGS) entry which is preliminary data.</text>
</comment>
<dbReference type="GO" id="GO:0009044">
    <property type="term" value="F:xylan 1,4-beta-xylosidase activity"/>
    <property type="evidence" value="ECO:0007669"/>
    <property type="project" value="InterPro"/>
</dbReference>
<proteinExistence type="inferred from homology"/>
<keyword evidence="3 6" id="KW-0378">Hydrolase</keyword>
<dbReference type="Pfam" id="PF14310">
    <property type="entry name" value="Fn3-like"/>
    <property type="match status" value="1"/>
</dbReference>
<reference evidence="6 7" key="1">
    <citation type="submission" date="2018-04" db="EMBL/GenBank/DDBJ databases">
        <title>Genomic Encyclopedia of Archaeal and Bacterial Type Strains, Phase II (KMG-II): from individual species to whole genera.</title>
        <authorList>
            <person name="Goeker M."/>
        </authorList>
    </citation>
    <scope>NUCLEOTIDE SEQUENCE [LARGE SCALE GENOMIC DNA]</scope>
    <source>
        <strain evidence="6 7">DSM 26809</strain>
    </source>
</reference>
<evidence type="ECO:0000313" key="7">
    <source>
        <dbReference type="Proteomes" id="UP000244168"/>
    </source>
</evidence>
<evidence type="ECO:0000259" key="5">
    <source>
        <dbReference type="SMART" id="SM01217"/>
    </source>
</evidence>
<dbReference type="Gene3D" id="3.20.20.300">
    <property type="entry name" value="Glycoside hydrolase, family 3, N-terminal domain"/>
    <property type="match status" value="1"/>
</dbReference>
<dbReference type="SMART" id="SM01217">
    <property type="entry name" value="Fn3_like"/>
    <property type="match status" value="1"/>
</dbReference>
<dbReference type="SUPFAM" id="SSF52279">
    <property type="entry name" value="Beta-D-glucan exohydrolase, C-terminal domain"/>
    <property type="match status" value="1"/>
</dbReference>
<dbReference type="Pfam" id="PF00933">
    <property type="entry name" value="Glyco_hydro_3"/>
    <property type="match status" value="1"/>
</dbReference>
<dbReference type="Pfam" id="PF01915">
    <property type="entry name" value="Glyco_hydro_3_C"/>
    <property type="match status" value="1"/>
</dbReference>
<evidence type="ECO:0000313" key="6">
    <source>
        <dbReference type="EMBL" id="PTR01518.1"/>
    </source>
</evidence>
<evidence type="ECO:0000256" key="4">
    <source>
        <dbReference type="SAM" id="MobiDB-lite"/>
    </source>
</evidence>
<dbReference type="GO" id="GO:0046556">
    <property type="term" value="F:alpha-L-arabinofuranosidase activity"/>
    <property type="evidence" value="ECO:0007669"/>
    <property type="project" value="TreeGrafter"/>
</dbReference>
<dbReference type="InterPro" id="IPR017853">
    <property type="entry name" value="GH"/>
</dbReference>
<accession>A0A2T5JGG9</accession>
<name>A0A2T5JGG9_9SPHI</name>
<dbReference type="EMBL" id="QAOQ01000001">
    <property type="protein sequence ID" value="PTR01518.1"/>
    <property type="molecule type" value="Genomic_DNA"/>
</dbReference>
<dbReference type="GO" id="GO:0045493">
    <property type="term" value="P:xylan catabolic process"/>
    <property type="evidence" value="ECO:0007669"/>
    <property type="project" value="InterPro"/>
</dbReference>
<feature type="region of interest" description="Disordered" evidence="4">
    <location>
        <begin position="1092"/>
        <end position="1113"/>
    </location>
</feature>
<keyword evidence="2" id="KW-0732">Signal</keyword>
<dbReference type="InterPro" id="IPR036881">
    <property type="entry name" value="Glyco_hydro_3_C_sf"/>
</dbReference>
<feature type="compositionally biased region" description="Basic and acidic residues" evidence="4">
    <location>
        <begin position="1102"/>
        <end position="1113"/>
    </location>
</feature>
<dbReference type="PRINTS" id="PR00133">
    <property type="entry name" value="GLHYDRLASE3"/>
</dbReference>
<keyword evidence="7" id="KW-1185">Reference proteome</keyword>
<dbReference type="Gene3D" id="3.40.50.1700">
    <property type="entry name" value="Glycoside hydrolase family 3 C-terminal domain"/>
    <property type="match status" value="1"/>
</dbReference>
<dbReference type="InterPro" id="IPR013783">
    <property type="entry name" value="Ig-like_fold"/>
</dbReference>
<dbReference type="Gene3D" id="2.60.40.10">
    <property type="entry name" value="Immunoglobulins"/>
    <property type="match status" value="1"/>
</dbReference>
<dbReference type="InterPro" id="IPR001764">
    <property type="entry name" value="Glyco_hydro_3_N"/>
</dbReference>
<dbReference type="PROSITE" id="PS51257">
    <property type="entry name" value="PROKAR_LIPOPROTEIN"/>
    <property type="match status" value="1"/>
</dbReference>
<protein>
    <submittedName>
        <fullName evidence="6">Beta-glucosidase-like glycosyl hydrolase</fullName>
    </submittedName>
</protein>
<dbReference type="Proteomes" id="UP000244168">
    <property type="component" value="Unassembled WGS sequence"/>
</dbReference>
<evidence type="ECO:0000256" key="3">
    <source>
        <dbReference type="ARBA" id="ARBA00022801"/>
    </source>
</evidence>
<dbReference type="InterPro" id="IPR036962">
    <property type="entry name" value="Glyco_hydro_3_N_sf"/>
</dbReference>
<dbReference type="AlphaFoldDB" id="A0A2T5JGG9"/>
<dbReference type="InterPro" id="IPR026891">
    <property type="entry name" value="Fn3-like"/>
</dbReference>
<dbReference type="RefSeq" id="WP_107826897.1">
    <property type="nucleotide sequence ID" value="NZ_CP160205.1"/>
</dbReference>
<feature type="domain" description="Fibronectin type III-like" evidence="5">
    <location>
        <begin position="618"/>
        <end position="688"/>
    </location>
</feature>
<organism evidence="6 7">
    <name type="scientific">Mucilaginibacter yixingensis</name>
    <dbReference type="NCBI Taxonomy" id="1295612"/>
    <lineage>
        <taxon>Bacteria</taxon>
        <taxon>Pseudomonadati</taxon>
        <taxon>Bacteroidota</taxon>
        <taxon>Sphingobacteriia</taxon>
        <taxon>Sphingobacteriales</taxon>
        <taxon>Sphingobacteriaceae</taxon>
        <taxon>Mucilaginibacter</taxon>
    </lineage>
</organism>
<evidence type="ECO:0000256" key="1">
    <source>
        <dbReference type="ARBA" id="ARBA00005336"/>
    </source>
</evidence>
<gene>
    <name evidence="6" type="ORF">C8P68_101752</name>
</gene>
<comment type="similarity">
    <text evidence="1">Belongs to the glycosyl hydrolase 3 family.</text>
</comment>
<dbReference type="InterPro" id="IPR002772">
    <property type="entry name" value="Glyco_hydro_3_C"/>
</dbReference>
<dbReference type="Gene3D" id="2.60.120.200">
    <property type="match status" value="1"/>
</dbReference>
<dbReference type="PANTHER" id="PTHR42721">
    <property type="entry name" value="SUGAR HYDROLASE-RELATED"/>
    <property type="match status" value="1"/>
</dbReference>
<dbReference type="GO" id="GO:0031222">
    <property type="term" value="P:arabinan catabolic process"/>
    <property type="evidence" value="ECO:0007669"/>
    <property type="project" value="TreeGrafter"/>
</dbReference>
<sequence length="1113" mass="122743">MGKTIAILGLLWLGGLFAFSCQHHESDYLDLNHSGQMDLYEDPSQPATIRAKDLVARLSLQEKAGLMASNAIAVLRLGIPAFGWDNEGKHAIVTCFPTSIGMAASWDTTVLEQVGSALGDEARIMSKREADAGRQLKWLSFWAPTINMARDPRWGRTMETFSEDPYLTSRLAVNFVKGMQGDHPRYLKAVAGVNHFAAYSRELGRHELNADIADEKQLREYYLESFRVAVKEGGNAGMGAANNALNGVPSAGNRWLLTHVLREEWGYKGYVFSDAGSISDIAGIRKYVPTPEKGVTLAVRAGTDIDCGNSYSDYLAHAVHQHELEEAVMDSSLVRSFAVRFRLGMFDPKEKNPYNQISDNLLDGQLHRRLALKAARESMVLLKNAHHLLPFNAEIKHIVVAGPRADQPELGRKQSGRSAKNVSALAGIQRRFDQAQVSYSKNITVSLKQAAAADVIVYCTSLMEGEVSDRLDLRLSTRQEADILKLAATGKPVVVVLYSGAAVDMSPWIGKVSGVIAAWYPGEEGGNALAQILAGDYNPSGKLPVTFYHNTHELPPFDDFDIRSGRTYQYQKHTPLYPFGYGLSYTTFHTKLQAMNRQGAATHVRINVQNTGTKDGTEVVQLYIGFRGDHSRSFPQKRLKAFRKIFLGAGKAGFVDFTVKDEDLALYDNAMNYRIFPGNYTFFIGNSSADEHLPVRVNIRGRLLQSGPKLKYEVMSVINPKIKAGDSVQVMVTCRNDGDLTGRVAVMADGQPHYAQDSYVGPHCIEKLLFQIPLVGAIDHQLAVPGLSPVVIKLRAVAQQLIVQRNGGGQLVVAGQKIKLHYWLINNGSERRSFSPILDINGVKRTIITPQLQPGKITDLSIPVELRKAGVYQISLNGAAQQTMLVGHTAKSPYQVFATQKGQFFQVDSTTFWGYANGSVGGTPVSNNYGERTANDCYGALYLPDGMAGNSVATVRIHQQEKTGNYAKVGLMIRNKINQPGKSAGYMTAAVTSYYGGGGLFEWDAHQTGFLDSMRRVSLAAFPDKWLRIERHQQHYTVWASADGNRWKKYGQFEVKGGSSRQDVGVFIASDDPARVCNVIFSDFSVRPLTKPLTETNNGKPKKQERQFTTEPI</sequence>
<dbReference type="OrthoDB" id="9758670at2"/>
<dbReference type="SUPFAM" id="SSF51445">
    <property type="entry name" value="(Trans)glycosidases"/>
    <property type="match status" value="1"/>
</dbReference>